<dbReference type="SUPFAM" id="SSF52540">
    <property type="entry name" value="P-loop containing nucleoside triphosphate hydrolases"/>
    <property type="match status" value="1"/>
</dbReference>
<dbReference type="KEGG" id="asoc:CB4_03705"/>
<dbReference type="SMART" id="SM00382">
    <property type="entry name" value="AAA"/>
    <property type="match status" value="1"/>
</dbReference>
<accession>A0A0U5B0J7</accession>
<dbReference type="Pfam" id="PF01695">
    <property type="entry name" value="IstB_IS21"/>
    <property type="match status" value="1"/>
</dbReference>
<dbReference type="InterPro" id="IPR027417">
    <property type="entry name" value="P-loop_NTPase"/>
</dbReference>
<dbReference type="InterPro" id="IPR009928">
    <property type="entry name" value="DnaI_N"/>
</dbReference>
<evidence type="ECO:0000313" key="2">
    <source>
        <dbReference type="Proteomes" id="UP000217696"/>
    </source>
</evidence>
<name>A0A0U5B0J7_9BACL</name>
<dbReference type="EMBL" id="AP017312">
    <property type="protein sequence ID" value="BAU29505.1"/>
    <property type="molecule type" value="Genomic_DNA"/>
</dbReference>
<dbReference type="Gene3D" id="3.40.50.300">
    <property type="entry name" value="P-loop containing nucleotide triphosphate hydrolases"/>
    <property type="match status" value="1"/>
</dbReference>
<sequence>MRELNKLLSAFPTQGRQSFDDMVQDAMETEEVRAIRKQHPEIETVHIVRSLSRVRQAVEETASCRSCPGLAACPNLLRGHQALLDWTGRSLEVRHAPCQLYVVEQEQQERSRLIRTHHIPREILGASFAELDHDQERIDAFGAVVSFCISVKPGEEGTKGLYFYGPFGVGKSYMMAAAARKLAERGIASLMVYTPDFFREIKDALQDNTVQEKIQVLKEVPVLILDDIGAETLSPWARDEILGAILQYRVSENLPVLYTSNYTPDQLEEHLAYSQKAGVEQLKAMRIMERIRYYTDAYRVDGRNRRLGRTEKKN</sequence>
<dbReference type="Pfam" id="PF07319">
    <property type="entry name" value="DnaI_N"/>
    <property type="match status" value="1"/>
</dbReference>
<dbReference type="AlphaFoldDB" id="A0A0U5B0J7"/>
<dbReference type="Proteomes" id="UP000217696">
    <property type="component" value="Chromosome"/>
</dbReference>
<evidence type="ECO:0000313" key="1">
    <source>
        <dbReference type="EMBL" id="BAU29505.1"/>
    </source>
</evidence>
<dbReference type="InterPro" id="IPR002611">
    <property type="entry name" value="IstB_ATP-bd"/>
</dbReference>
<dbReference type="OrthoDB" id="61127at2"/>
<dbReference type="RefSeq" id="WP_096467176.1">
    <property type="nucleotide sequence ID" value="NZ_AP017312.1"/>
</dbReference>
<proteinExistence type="predicted"/>
<reference evidence="1 2" key="1">
    <citation type="submission" date="2015-12" db="EMBL/GenBank/DDBJ databases">
        <title>Genome sequence of Aneurinibacillus soli.</title>
        <authorList>
            <person name="Lee J.S."/>
            <person name="Lee K.C."/>
            <person name="Kim K.K."/>
            <person name="Lee B.W."/>
        </authorList>
    </citation>
    <scope>NUCLEOTIDE SEQUENCE [LARGE SCALE GENOMIC DNA]</scope>
    <source>
        <strain evidence="1 2">CB4</strain>
    </source>
</reference>
<organism evidence="1 2">
    <name type="scientific">Aneurinibacillus soli</name>
    <dbReference type="NCBI Taxonomy" id="1500254"/>
    <lineage>
        <taxon>Bacteria</taxon>
        <taxon>Bacillati</taxon>
        <taxon>Bacillota</taxon>
        <taxon>Bacilli</taxon>
        <taxon>Bacillales</taxon>
        <taxon>Paenibacillaceae</taxon>
        <taxon>Aneurinibacillus group</taxon>
        <taxon>Aneurinibacillus</taxon>
    </lineage>
</organism>
<protein>
    <submittedName>
        <fullName evidence="1">Primosomal protein DnaI</fullName>
    </submittedName>
</protein>
<dbReference type="GO" id="GO:0005524">
    <property type="term" value="F:ATP binding"/>
    <property type="evidence" value="ECO:0007669"/>
    <property type="project" value="InterPro"/>
</dbReference>
<dbReference type="PANTHER" id="PTHR30050">
    <property type="entry name" value="CHROMOSOMAL REPLICATION INITIATOR PROTEIN DNAA"/>
    <property type="match status" value="1"/>
</dbReference>
<dbReference type="PANTHER" id="PTHR30050:SF8">
    <property type="entry name" value="PRIMOSOMAL PROTEIN DNAI"/>
    <property type="match status" value="1"/>
</dbReference>
<keyword evidence="2" id="KW-1185">Reference proteome</keyword>
<dbReference type="NCBIfam" id="NF006505">
    <property type="entry name" value="PRK08939.1"/>
    <property type="match status" value="1"/>
</dbReference>
<dbReference type="CDD" id="cd00009">
    <property type="entry name" value="AAA"/>
    <property type="match status" value="1"/>
</dbReference>
<dbReference type="InterPro" id="IPR003593">
    <property type="entry name" value="AAA+_ATPase"/>
</dbReference>
<dbReference type="GO" id="GO:0006260">
    <property type="term" value="P:DNA replication"/>
    <property type="evidence" value="ECO:0007669"/>
    <property type="project" value="TreeGrafter"/>
</dbReference>
<gene>
    <name evidence="1" type="primary">dnaI_3</name>
    <name evidence="1" type="ORF">CB4_03705</name>
</gene>